<comment type="caution">
    <text evidence="1">The sequence shown here is derived from an EMBL/GenBank/DDBJ whole genome shotgun (WGS) entry which is preliminary data.</text>
</comment>
<evidence type="ECO:0000313" key="1">
    <source>
        <dbReference type="EMBL" id="GJT70048.1"/>
    </source>
</evidence>
<accession>A0ABQ5G350</accession>
<reference evidence="1" key="2">
    <citation type="submission" date="2022-01" db="EMBL/GenBank/DDBJ databases">
        <authorList>
            <person name="Yamashiro T."/>
            <person name="Shiraishi A."/>
            <person name="Satake H."/>
            <person name="Nakayama K."/>
        </authorList>
    </citation>
    <scope>NUCLEOTIDE SEQUENCE</scope>
</reference>
<gene>
    <name evidence="1" type="ORF">Tco_1029334</name>
</gene>
<dbReference type="EMBL" id="BQNB010018043">
    <property type="protein sequence ID" value="GJT70048.1"/>
    <property type="molecule type" value="Genomic_DNA"/>
</dbReference>
<keyword evidence="2" id="KW-1185">Reference proteome</keyword>
<reference evidence="1" key="1">
    <citation type="journal article" date="2022" name="Int. J. Mol. Sci.">
        <title>Draft Genome of Tanacetum Coccineum: Genomic Comparison of Closely Related Tanacetum-Family Plants.</title>
        <authorList>
            <person name="Yamashiro T."/>
            <person name="Shiraishi A."/>
            <person name="Nakayama K."/>
            <person name="Satake H."/>
        </authorList>
    </citation>
    <scope>NUCLEOTIDE SEQUENCE</scope>
</reference>
<sequence length="417" mass="49285">MTLAASTSTNKLLNDFEELMSIPIDFSGYILNGLKIENLTQEILLGPAFRLLKGTRSNYAELEYDFEECYKDFLEKLDWENPEGVDYPFDISKPLSLITRGNRQRVPFKFFINNDLKQQCKSFYAYARGTQSRGDVYSSKHILADTHVKVIRKHGYGYLEEIVVRKADNALYRFKEGDFPRLWINDIEDMLHLVVQNWLTNLLGDDIADFAIALRMFTKSLVIQKRVEDLQLRVESYQKKINVTKPDTTRPDLRKRHSYTPYKDPQGFIYVDDHKRNRLMRFDELYKFILAEEKMKQFRKEKSSFHDQGHQQAAKGKEDDEEFREIRWFNTTAGNPVKKILLKLNLSDHRSILTDSKEYLKMVMERQSVKVKEIQERCIIKAFQDYQIKKGMSMSVQKSQVHEMAKFTRWQNEIMLG</sequence>
<protein>
    <submittedName>
        <fullName evidence="1">Uncharacterized protein</fullName>
    </submittedName>
</protein>
<name>A0ABQ5G350_9ASTR</name>
<evidence type="ECO:0000313" key="2">
    <source>
        <dbReference type="Proteomes" id="UP001151760"/>
    </source>
</evidence>
<dbReference type="Proteomes" id="UP001151760">
    <property type="component" value="Unassembled WGS sequence"/>
</dbReference>
<organism evidence="1 2">
    <name type="scientific">Tanacetum coccineum</name>
    <dbReference type="NCBI Taxonomy" id="301880"/>
    <lineage>
        <taxon>Eukaryota</taxon>
        <taxon>Viridiplantae</taxon>
        <taxon>Streptophyta</taxon>
        <taxon>Embryophyta</taxon>
        <taxon>Tracheophyta</taxon>
        <taxon>Spermatophyta</taxon>
        <taxon>Magnoliopsida</taxon>
        <taxon>eudicotyledons</taxon>
        <taxon>Gunneridae</taxon>
        <taxon>Pentapetalae</taxon>
        <taxon>asterids</taxon>
        <taxon>campanulids</taxon>
        <taxon>Asterales</taxon>
        <taxon>Asteraceae</taxon>
        <taxon>Asteroideae</taxon>
        <taxon>Anthemideae</taxon>
        <taxon>Anthemidinae</taxon>
        <taxon>Tanacetum</taxon>
    </lineage>
</organism>
<proteinExistence type="predicted"/>